<evidence type="ECO:0000259" key="1">
    <source>
        <dbReference type="Pfam" id="PF26563"/>
    </source>
</evidence>
<dbReference type="PATRIC" id="fig|37916.4.peg.4043"/>
<feature type="domain" description="Rv3660c-like CheY-like N-terminal" evidence="1">
    <location>
        <begin position="11"/>
        <end position="116"/>
    </location>
</feature>
<dbReference type="InterPro" id="IPR027417">
    <property type="entry name" value="P-loop_NTPase"/>
</dbReference>
<protein>
    <recommendedName>
        <fullName evidence="1">Rv3660c-like CheY-like N-terminal domain-containing protein</fullName>
    </recommendedName>
</protein>
<dbReference type="GO" id="GO:0009898">
    <property type="term" value="C:cytoplasmic side of plasma membrane"/>
    <property type="evidence" value="ECO:0007669"/>
    <property type="project" value="TreeGrafter"/>
</dbReference>
<dbReference type="Pfam" id="PF26563">
    <property type="entry name" value="Rv3660c_N"/>
    <property type="match status" value="1"/>
</dbReference>
<dbReference type="PANTHER" id="PTHR43384:SF11">
    <property type="entry name" value="SEPTUM SITE DETERMINING PROTEIN"/>
    <property type="match status" value="1"/>
</dbReference>
<evidence type="ECO:0000313" key="2">
    <source>
        <dbReference type="EMBL" id="KMO72179.1"/>
    </source>
</evidence>
<dbReference type="SUPFAM" id="SSF52540">
    <property type="entry name" value="P-loop containing nucleoside triphosphate hydrolases"/>
    <property type="match status" value="1"/>
</dbReference>
<dbReference type="InterPro" id="IPR059050">
    <property type="entry name" value="Rv3660c_N"/>
</dbReference>
<dbReference type="InterPro" id="IPR022521">
    <property type="entry name" value="Rv3660c"/>
</dbReference>
<gene>
    <name evidence="2" type="ORF">MCHLDSM_04075</name>
</gene>
<proteinExistence type="predicted"/>
<dbReference type="RefSeq" id="WP_048471482.1">
    <property type="nucleotide sequence ID" value="NZ_JYNL01000046.1"/>
</dbReference>
<dbReference type="Gene3D" id="3.40.50.300">
    <property type="entry name" value="P-loop containing nucleotide triphosphate hydrolases"/>
    <property type="match status" value="1"/>
</dbReference>
<dbReference type="InterPro" id="IPR050625">
    <property type="entry name" value="ParA/MinD_ATPase"/>
</dbReference>
<dbReference type="GO" id="GO:0051782">
    <property type="term" value="P:negative regulation of cell division"/>
    <property type="evidence" value="ECO:0007669"/>
    <property type="project" value="TreeGrafter"/>
</dbReference>
<dbReference type="NCBIfam" id="TIGR03815">
    <property type="entry name" value="CpaE_hom_Actino"/>
    <property type="match status" value="1"/>
</dbReference>
<dbReference type="AlphaFoldDB" id="A0A0J6VPR7"/>
<sequence length="364" mass="36446">MSTPAAILILVADATLNLTVDRVVAAAGLQVVRATDPSNRRAWTGAAAVLLDAAAARRCAGQGLPRRARVLLVSGSAPEPAAWEAAVAVGAARVLTVPAQEAELMAVLAEAAEAAHDGGARGAVVAVMSGRGGGGASVFAVALARTAADSLLVDGDPWGGGLDLVLGSETEQGLRWPDLAVAGGRLTYPALRDALPQRHGVSVLSGSRVLSGERPSDDIDPLPLGAVLDAGSRGGVTVVCDVARRPAPATDTALAAADLVVLVTPADVRSCAAAAATGRWVASANPNTGVLVRGPAPGGLRPVDVARIVGLPLLASMRPQPGIEQQLERGGLRVPRRSPLAVAARTVLAVLQTKPSGAEAEAAA</sequence>
<dbReference type="GO" id="GO:0005524">
    <property type="term" value="F:ATP binding"/>
    <property type="evidence" value="ECO:0007669"/>
    <property type="project" value="TreeGrafter"/>
</dbReference>
<dbReference type="STRING" id="37916.MCHLDSM_04075"/>
<comment type="caution">
    <text evidence="2">The sequence shown here is derived from an EMBL/GenBank/DDBJ whole genome shotgun (WGS) entry which is preliminary data.</text>
</comment>
<dbReference type="GO" id="GO:0016887">
    <property type="term" value="F:ATP hydrolysis activity"/>
    <property type="evidence" value="ECO:0007669"/>
    <property type="project" value="TreeGrafter"/>
</dbReference>
<keyword evidence="3" id="KW-1185">Reference proteome</keyword>
<dbReference type="PANTHER" id="PTHR43384">
    <property type="entry name" value="SEPTUM SITE-DETERMINING PROTEIN MIND HOMOLOG, CHLOROPLASTIC-RELATED"/>
    <property type="match status" value="1"/>
</dbReference>
<dbReference type="GO" id="GO:0005829">
    <property type="term" value="C:cytosol"/>
    <property type="evidence" value="ECO:0007669"/>
    <property type="project" value="TreeGrafter"/>
</dbReference>
<evidence type="ECO:0000313" key="3">
    <source>
        <dbReference type="Proteomes" id="UP000036513"/>
    </source>
</evidence>
<dbReference type="SMR" id="A0A0J6VPR7"/>
<name>A0A0J6VPR7_9MYCO</name>
<accession>A0A0J6VPR7</accession>
<organism evidence="2 3">
    <name type="scientific">Mycolicibacterium chlorophenolicum</name>
    <dbReference type="NCBI Taxonomy" id="37916"/>
    <lineage>
        <taxon>Bacteria</taxon>
        <taxon>Bacillati</taxon>
        <taxon>Actinomycetota</taxon>
        <taxon>Actinomycetes</taxon>
        <taxon>Mycobacteriales</taxon>
        <taxon>Mycobacteriaceae</taxon>
        <taxon>Mycolicibacterium</taxon>
    </lineage>
</organism>
<dbReference type="EMBL" id="JYNL01000046">
    <property type="protein sequence ID" value="KMO72179.1"/>
    <property type="molecule type" value="Genomic_DNA"/>
</dbReference>
<reference evidence="2 3" key="1">
    <citation type="journal article" date="2015" name="Genome Biol. Evol.">
        <title>Characterization of Three Mycobacterium spp. with Potential Use in Bioremediation by Genome Sequencing and Comparative Genomics.</title>
        <authorList>
            <person name="Das S."/>
            <person name="Pettersson B.M."/>
            <person name="Behra P.R."/>
            <person name="Ramesh M."/>
            <person name="Dasgupta S."/>
            <person name="Bhattacharya A."/>
            <person name="Kirsebom L.A."/>
        </authorList>
    </citation>
    <scope>NUCLEOTIDE SEQUENCE [LARGE SCALE GENOMIC DNA]</scope>
    <source>
        <strain evidence="2 3">DSM 43826</strain>
    </source>
</reference>
<dbReference type="Proteomes" id="UP000036513">
    <property type="component" value="Unassembled WGS sequence"/>
</dbReference>